<organism evidence="1 2">
    <name type="scientific">Camellia lanceoleosa</name>
    <dbReference type="NCBI Taxonomy" id="1840588"/>
    <lineage>
        <taxon>Eukaryota</taxon>
        <taxon>Viridiplantae</taxon>
        <taxon>Streptophyta</taxon>
        <taxon>Embryophyta</taxon>
        <taxon>Tracheophyta</taxon>
        <taxon>Spermatophyta</taxon>
        <taxon>Magnoliopsida</taxon>
        <taxon>eudicotyledons</taxon>
        <taxon>Gunneridae</taxon>
        <taxon>Pentapetalae</taxon>
        <taxon>asterids</taxon>
        <taxon>Ericales</taxon>
        <taxon>Theaceae</taxon>
        <taxon>Camellia</taxon>
    </lineage>
</organism>
<dbReference type="EMBL" id="CM045766">
    <property type="protein sequence ID" value="KAI8004405.1"/>
    <property type="molecule type" value="Genomic_DNA"/>
</dbReference>
<accession>A0ACC0GTB5</accession>
<protein>
    <submittedName>
        <fullName evidence="1">Protein ACCELERATED CELL DEATH 6</fullName>
    </submittedName>
</protein>
<dbReference type="Proteomes" id="UP001060215">
    <property type="component" value="Chromosome 9"/>
</dbReference>
<evidence type="ECO:0000313" key="2">
    <source>
        <dbReference type="Proteomes" id="UP001060215"/>
    </source>
</evidence>
<sequence length="529" mass="58058">MEQINMHQHEESQDDNHGIAVAKYMDPEIYRAAKAGDISGFKRAIEDREASPLNQVSSQEDTVLHIAAYSGHVKNSNGNLAIHAAACSGHLSTVKSLLGFRQRDDSKEWTVSVLREVNKNEETALHVALKNRHEEVAAFLFNLCPSVSSYPNKEGKSPLYMAAKAGYLDLVKLMTAETVQVVVMDNSMSSSETRSVVHAALRGRNIDVLEAILKKEPKLVYLKDEDGTTALSYAILVGYLKGVHYLLEKFSVTLYQRDGSGNFPIHVASSEGQVDVIRQILWRCPDAMELLGEQGQNILHVAAKNGKAGVVNYILKTLDLGKLLNEIDEKGNTPLHLAAINGHTMTVHALTWDKRVTLNLRNNDGITARDAAEEKMEAEFSMAKRISWLILQSSTAPKAIKPKPREESPDTKKYRNNMVNTLLLVSILVTTVTFAAGFTLPGGYSNSYPHEGMATLVTKPSFQMFLISNNIALYSSIIAAVNLFWAQFGDTKLVNSALNLSGLLLGVSLIMMSVSFMTGVHLVVAAFTG</sequence>
<name>A0ACC0GTB5_9ERIC</name>
<keyword evidence="2" id="KW-1185">Reference proteome</keyword>
<comment type="caution">
    <text evidence="1">The sequence shown here is derived from an EMBL/GenBank/DDBJ whole genome shotgun (WGS) entry which is preliminary data.</text>
</comment>
<gene>
    <name evidence="1" type="ORF">LOK49_LG08G02402</name>
</gene>
<proteinExistence type="predicted"/>
<reference evidence="1 2" key="1">
    <citation type="journal article" date="2022" name="Plant J.">
        <title>Chromosome-level genome of Camellia lanceoleosa provides a valuable resource for understanding genome evolution and self-incompatibility.</title>
        <authorList>
            <person name="Gong W."/>
            <person name="Xiao S."/>
            <person name="Wang L."/>
            <person name="Liao Z."/>
            <person name="Chang Y."/>
            <person name="Mo W."/>
            <person name="Hu G."/>
            <person name="Li W."/>
            <person name="Zhao G."/>
            <person name="Zhu H."/>
            <person name="Hu X."/>
            <person name="Ji K."/>
            <person name="Xiang X."/>
            <person name="Song Q."/>
            <person name="Yuan D."/>
            <person name="Jin S."/>
            <person name="Zhang L."/>
        </authorList>
    </citation>
    <scope>NUCLEOTIDE SEQUENCE [LARGE SCALE GENOMIC DNA]</scope>
    <source>
        <strain evidence="1">SQ_2022a</strain>
    </source>
</reference>
<evidence type="ECO:0000313" key="1">
    <source>
        <dbReference type="EMBL" id="KAI8004405.1"/>
    </source>
</evidence>